<dbReference type="EMBL" id="UOFI01000115">
    <property type="protein sequence ID" value="VAW68126.1"/>
    <property type="molecule type" value="Genomic_DNA"/>
</dbReference>
<evidence type="ECO:0000256" key="1">
    <source>
        <dbReference type="SAM" id="Phobius"/>
    </source>
</evidence>
<name>A0A3B0YII6_9ZZZZ</name>
<sequence length="126" mass="13212">MVCSIYGSRCYGGCRDFALLGEASAISGSAVYLSFIIVGVIALFSGYSLKDFALAEPALPFYGHTGFVIVAITALISTASSINASLYAVTNVTYQLAKDGELPIVFGAPIAHSREVYFAGFSGQSF</sequence>
<evidence type="ECO:0000313" key="2">
    <source>
        <dbReference type="EMBL" id="VAW68126.1"/>
    </source>
</evidence>
<feature type="transmembrane region" description="Helical" evidence="1">
    <location>
        <begin position="30"/>
        <end position="49"/>
    </location>
</feature>
<protein>
    <submittedName>
        <fullName evidence="2">Uncharacterized protein</fullName>
    </submittedName>
</protein>
<dbReference type="Gene3D" id="1.20.1740.10">
    <property type="entry name" value="Amino acid/polyamine transporter I"/>
    <property type="match status" value="1"/>
</dbReference>
<reference evidence="2" key="1">
    <citation type="submission" date="2018-06" db="EMBL/GenBank/DDBJ databases">
        <authorList>
            <person name="Zhirakovskaya E."/>
        </authorList>
    </citation>
    <scope>NUCLEOTIDE SEQUENCE</scope>
</reference>
<accession>A0A3B0YII6</accession>
<organism evidence="2">
    <name type="scientific">hydrothermal vent metagenome</name>
    <dbReference type="NCBI Taxonomy" id="652676"/>
    <lineage>
        <taxon>unclassified sequences</taxon>
        <taxon>metagenomes</taxon>
        <taxon>ecological metagenomes</taxon>
    </lineage>
</organism>
<gene>
    <name evidence="2" type="ORF">MNBD_GAMMA09-2436</name>
</gene>
<feature type="transmembrane region" description="Helical" evidence="1">
    <location>
        <begin position="61"/>
        <end position="89"/>
    </location>
</feature>
<dbReference type="AlphaFoldDB" id="A0A3B0YII6"/>
<proteinExistence type="predicted"/>
<keyword evidence="1" id="KW-1133">Transmembrane helix</keyword>
<keyword evidence="1" id="KW-0812">Transmembrane</keyword>
<keyword evidence="1" id="KW-0472">Membrane</keyword>